<name>A0A6G1JY81_9PLEO</name>
<reference evidence="3" key="1">
    <citation type="journal article" date="2020" name="Stud. Mycol.">
        <title>101 Dothideomycetes genomes: a test case for predicting lifestyles and emergence of pathogens.</title>
        <authorList>
            <person name="Haridas S."/>
            <person name="Albert R."/>
            <person name="Binder M."/>
            <person name="Bloem J."/>
            <person name="Labutti K."/>
            <person name="Salamov A."/>
            <person name="Andreopoulos B."/>
            <person name="Baker S."/>
            <person name="Barry K."/>
            <person name="Bills G."/>
            <person name="Bluhm B."/>
            <person name="Cannon C."/>
            <person name="Castanera R."/>
            <person name="Culley D."/>
            <person name="Daum C."/>
            <person name="Ezra D."/>
            <person name="Gonzalez J."/>
            <person name="Henrissat B."/>
            <person name="Kuo A."/>
            <person name="Liang C."/>
            <person name="Lipzen A."/>
            <person name="Lutzoni F."/>
            <person name="Magnuson J."/>
            <person name="Mondo S."/>
            <person name="Nolan M."/>
            <person name="Ohm R."/>
            <person name="Pangilinan J."/>
            <person name="Park H.-J."/>
            <person name="Ramirez L."/>
            <person name="Alfaro M."/>
            <person name="Sun H."/>
            <person name="Tritt A."/>
            <person name="Yoshinaga Y."/>
            <person name="Zwiers L.-H."/>
            <person name="Turgeon B."/>
            <person name="Goodwin S."/>
            <person name="Spatafora J."/>
            <person name="Crous P."/>
            <person name="Grigoriev I."/>
        </authorList>
    </citation>
    <scope>NUCLEOTIDE SEQUENCE</scope>
    <source>
        <strain evidence="3">CBS 279.74</strain>
    </source>
</reference>
<proteinExistence type="predicted"/>
<dbReference type="InterPro" id="IPR029058">
    <property type="entry name" value="AB_hydrolase_fold"/>
</dbReference>
<dbReference type="GO" id="GO:0016787">
    <property type="term" value="F:hydrolase activity"/>
    <property type="evidence" value="ECO:0007669"/>
    <property type="project" value="UniProtKB-KW"/>
</dbReference>
<protein>
    <submittedName>
        <fullName evidence="3">Alpha/beta-hydrolase</fullName>
    </submittedName>
</protein>
<feature type="domain" description="Alpha/beta hydrolase fold-3" evidence="2">
    <location>
        <begin position="76"/>
        <end position="288"/>
    </location>
</feature>
<dbReference type="Gene3D" id="3.40.50.1820">
    <property type="entry name" value="alpha/beta hydrolase"/>
    <property type="match status" value="1"/>
</dbReference>
<sequence length="317" mass="34184">MLPYLPLKVSFADMGGIESIRKTVTAQMEEGFKAGIFKAPDLTGIIKERVQIPTRDGASLGGVVYRPESGVKGPLLVFYHGGGFVSGFPETFEPEAELLTKELGVTVLGVAYRVAPENIFPTAVNDAVDSLKWQPLGADPSKGFIVAGSSAGGNLAAGAARNSIDSNLSPPLTGVFLNVPLLVHPTAVPEKFKPHYNSEEEFKDGMILDRRGMQDSSLIVADAYQWDPTSKEASPLLWPKGSKPHPPTYIQVCGADPLRDDGLIYESILREEGVPTRLDVYPGLPHGSLNFMPMLSQSKKALVDVKDGVQWILNQKA</sequence>
<evidence type="ECO:0000259" key="2">
    <source>
        <dbReference type="Pfam" id="PF07859"/>
    </source>
</evidence>
<keyword evidence="4" id="KW-1185">Reference proteome</keyword>
<dbReference type="InterPro" id="IPR050300">
    <property type="entry name" value="GDXG_lipolytic_enzyme"/>
</dbReference>
<organism evidence="3 4">
    <name type="scientific">Pleomassaria siparia CBS 279.74</name>
    <dbReference type="NCBI Taxonomy" id="1314801"/>
    <lineage>
        <taxon>Eukaryota</taxon>
        <taxon>Fungi</taxon>
        <taxon>Dikarya</taxon>
        <taxon>Ascomycota</taxon>
        <taxon>Pezizomycotina</taxon>
        <taxon>Dothideomycetes</taxon>
        <taxon>Pleosporomycetidae</taxon>
        <taxon>Pleosporales</taxon>
        <taxon>Pleomassariaceae</taxon>
        <taxon>Pleomassaria</taxon>
    </lineage>
</organism>
<dbReference type="Proteomes" id="UP000799428">
    <property type="component" value="Unassembled WGS sequence"/>
</dbReference>
<dbReference type="OrthoDB" id="408631at2759"/>
<keyword evidence="1 3" id="KW-0378">Hydrolase</keyword>
<dbReference type="PANTHER" id="PTHR48081">
    <property type="entry name" value="AB HYDROLASE SUPERFAMILY PROTEIN C4A8.06C"/>
    <property type="match status" value="1"/>
</dbReference>
<dbReference type="SUPFAM" id="SSF53474">
    <property type="entry name" value="alpha/beta-Hydrolases"/>
    <property type="match status" value="1"/>
</dbReference>
<gene>
    <name evidence="3" type="ORF">K504DRAFT_439663</name>
</gene>
<dbReference type="Pfam" id="PF07859">
    <property type="entry name" value="Abhydrolase_3"/>
    <property type="match status" value="1"/>
</dbReference>
<accession>A0A6G1JY81</accession>
<evidence type="ECO:0000313" key="3">
    <source>
        <dbReference type="EMBL" id="KAF2705440.1"/>
    </source>
</evidence>
<evidence type="ECO:0000313" key="4">
    <source>
        <dbReference type="Proteomes" id="UP000799428"/>
    </source>
</evidence>
<dbReference type="AlphaFoldDB" id="A0A6G1JY81"/>
<evidence type="ECO:0000256" key="1">
    <source>
        <dbReference type="ARBA" id="ARBA00022801"/>
    </source>
</evidence>
<dbReference type="EMBL" id="MU005778">
    <property type="protein sequence ID" value="KAF2705440.1"/>
    <property type="molecule type" value="Genomic_DNA"/>
</dbReference>
<dbReference type="InterPro" id="IPR013094">
    <property type="entry name" value="AB_hydrolase_3"/>
</dbReference>